<dbReference type="GO" id="GO:0006552">
    <property type="term" value="P:L-leucine catabolic process"/>
    <property type="evidence" value="ECO:0007669"/>
    <property type="project" value="TreeGrafter"/>
</dbReference>
<comment type="caution">
    <text evidence="5">The sequence shown here is derived from an EMBL/GenBank/DDBJ whole genome shotgun (WGS) entry which is preliminary data.</text>
</comment>
<dbReference type="RefSeq" id="WP_083050473.1">
    <property type="nucleotide sequence ID" value="NZ_MWQY01000010.1"/>
</dbReference>
<dbReference type="NCBIfam" id="NF004283">
    <property type="entry name" value="PRK05692.1"/>
    <property type="match status" value="1"/>
</dbReference>
<dbReference type="CDD" id="cd07938">
    <property type="entry name" value="DRE_TIM_HMGL"/>
    <property type="match status" value="1"/>
</dbReference>
<dbReference type="SUPFAM" id="SSF51569">
    <property type="entry name" value="Aldolase"/>
    <property type="match status" value="1"/>
</dbReference>
<proteinExistence type="inferred from homology"/>
<gene>
    <name evidence="5" type="ORF">B4O97_09870</name>
</gene>
<dbReference type="GO" id="GO:0004419">
    <property type="term" value="F:hydroxymethylglutaryl-CoA lyase activity"/>
    <property type="evidence" value="ECO:0007669"/>
    <property type="project" value="TreeGrafter"/>
</dbReference>
<comment type="similarity">
    <text evidence="1">Belongs to the HMG-CoA lyase family.</text>
</comment>
<dbReference type="Proteomes" id="UP000192343">
    <property type="component" value="Unassembled WGS sequence"/>
</dbReference>
<evidence type="ECO:0000313" key="6">
    <source>
        <dbReference type="Proteomes" id="UP000192343"/>
    </source>
</evidence>
<dbReference type="GO" id="GO:0046872">
    <property type="term" value="F:metal ion binding"/>
    <property type="evidence" value="ECO:0007669"/>
    <property type="project" value="UniProtKB-KW"/>
</dbReference>
<dbReference type="EMBL" id="MWQY01000010">
    <property type="protein sequence ID" value="ORC35036.1"/>
    <property type="molecule type" value="Genomic_DNA"/>
</dbReference>
<dbReference type="InterPro" id="IPR043594">
    <property type="entry name" value="HMGL"/>
</dbReference>
<dbReference type="PANTHER" id="PTHR42738">
    <property type="entry name" value="HYDROXYMETHYLGLUTARYL-COA LYASE"/>
    <property type="match status" value="1"/>
</dbReference>
<evidence type="ECO:0000256" key="3">
    <source>
        <dbReference type="ARBA" id="ARBA00023239"/>
    </source>
</evidence>
<dbReference type="PANTHER" id="PTHR42738:SF7">
    <property type="entry name" value="HYDROXYMETHYLGLUTARYL-COA LYASE"/>
    <property type="match status" value="1"/>
</dbReference>
<reference evidence="5 6" key="1">
    <citation type="submission" date="2017-03" db="EMBL/GenBank/DDBJ databases">
        <title>Draft Genome sequence of Marispirochaeta sp. strain JC444.</title>
        <authorList>
            <person name="Shivani Y."/>
            <person name="Subhash Y."/>
            <person name="Sasikala C."/>
            <person name="Ramana C."/>
        </authorList>
    </citation>
    <scope>NUCLEOTIDE SEQUENCE [LARGE SCALE GENOMIC DNA]</scope>
    <source>
        <strain evidence="5 6">JC444</strain>
    </source>
</reference>
<dbReference type="GO" id="GO:0046951">
    <property type="term" value="P:ketone body biosynthetic process"/>
    <property type="evidence" value="ECO:0007669"/>
    <property type="project" value="TreeGrafter"/>
</dbReference>
<sequence>MGLSDLHIDFKKVSIFEVGPRDGLQNEPDFIATGDKIRLVEMLQDAGCRRIEVTSFVHPRWVPQMADAVDVLNGISRREGITYNALIPNFKGLERAVDAGLKEVVTIMSSSESHNTKNLNMSVAESLEEMKRINEYAASHGVRVRSYIGTAYGCPMEGAIPVEKVVDIAKKLEEYGSYEISLGDTTGMAGPVSAYEVGSRVREQLKKASLAAHFHRASGIEFANVLVSLQAGIDVIDSAAGGLGGCPYAPGATGNIATETLVDMLHRLGLETGIDLEKITKAGDFAKGLSAYEHTA</sequence>
<protein>
    <submittedName>
        <fullName evidence="5">Hydroxymethylglutaryl-CoA lyase</fullName>
    </submittedName>
</protein>
<evidence type="ECO:0000256" key="2">
    <source>
        <dbReference type="ARBA" id="ARBA00022723"/>
    </source>
</evidence>
<dbReference type="InterPro" id="IPR000891">
    <property type="entry name" value="PYR_CT"/>
</dbReference>
<keyword evidence="6" id="KW-1185">Reference proteome</keyword>
<dbReference type="Gene3D" id="3.20.20.70">
    <property type="entry name" value="Aldolase class I"/>
    <property type="match status" value="1"/>
</dbReference>
<dbReference type="OrthoDB" id="9807469at2"/>
<dbReference type="InterPro" id="IPR013785">
    <property type="entry name" value="Aldolase_TIM"/>
</dbReference>
<dbReference type="FunFam" id="3.20.20.70:FF:000071">
    <property type="entry name" value="Hydroxymethylglutaryl-CoA lyase"/>
    <property type="match status" value="1"/>
</dbReference>
<evidence type="ECO:0000256" key="1">
    <source>
        <dbReference type="ARBA" id="ARBA00009405"/>
    </source>
</evidence>
<dbReference type="STRING" id="1963862.B4O97_09870"/>
<keyword evidence="2" id="KW-0479">Metal-binding</keyword>
<accession>A0A1Y1RYV5</accession>
<dbReference type="AlphaFoldDB" id="A0A1Y1RYV5"/>
<evidence type="ECO:0000313" key="5">
    <source>
        <dbReference type="EMBL" id="ORC35036.1"/>
    </source>
</evidence>
<dbReference type="PROSITE" id="PS50991">
    <property type="entry name" value="PYR_CT"/>
    <property type="match status" value="1"/>
</dbReference>
<name>A0A1Y1RYV5_9SPIO</name>
<organism evidence="5 6">
    <name type="scientific">Marispirochaeta aestuarii</name>
    <dbReference type="NCBI Taxonomy" id="1963862"/>
    <lineage>
        <taxon>Bacteria</taxon>
        <taxon>Pseudomonadati</taxon>
        <taxon>Spirochaetota</taxon>
        <taxon>Spirochaetia</taxon>
        <taxon>Spirochaetales</taxon>
        <taxon>Spirochaetaceae</taxon>
        <taxon>Marispirochaeta</taxon>
    </lineage>
</organism>
<keyword evidence="3 5" id="KW-0456">Lyase</keyword>
<evidence type="ECO:0000259" key="4">
    <source>
        <dbReference type="PROSITE" id="PS50991"/>
    </source>
</evidence>
<feature type="domain" description="Pyruvate carboxyltransferase" evidence="4">
    <location>
        <begin position="13"/>
        <end position="280"/>
    </location>
</feature>
<dbReference type="Pfam" id="PF00682">
    <property type="entry name" value="HMGL-like"/>
    <property type="match status" value="1"/>
</dbReference>